<dbReference type="InterPro" id="IPR010580">
    <property type="entry name" value="ER_stress-assoc"/>
</dbReference>
<evidence type="ECO:0000256" key="2">
    <source>
        <dbReference type="ARBA" id="ARBA00005500"/>
    </source>
</evidence>
<evidence type="ECO:0000256" key="1">
    <source>
        <dbReference type="ARBA" id="ARBA00004389"/>
    </source>
</evidence>
<keyword evidence="4" id="KW-0256">Endoplasmic reticulum</keyword>
<evidence type="ECO:0000256" key="6">
    <source>
        <dbReference type="ARBA" id="ARBA00023136"/>
    </source>
</evidence>
<feature type="transmembrane region" description="Helical" evidence="8">
    <location>
        <begin position="41"/>
        <end position="62"/>
    </location>
</feature>
<name>A0ABD3MSC1_9STRA</name>
<feature type="region of interest" description="Disordered" evidence="7">
    <location>
        <begin position="1"/>
        <end position="31"/>
    </location>
</feature>
<dbReference type="EMBL" id="JALLPJ020001378">
    <property type="protein sequence ID" value="KAL3766855.1"/>
    <property type="molecule type" value="Genomic_DNA"/>
</dbReference>
<keyword evidence="6 8" id="KW-0472">Membrane</keyword>
<dbReference type="Pfam" id="PF06624">
    <property type="entry name" value="RAMP4"/>
    <property type="match status" value="1"/>
</dbReference>
<evidence type="ECO:0000256" key="5">
    <source>
        <dbReference type="ARBA" id="ARBA00022989"/>
    </source>
</evidence>
<reference evidence="9 10" key="1">
    <citation type="submission" date="2024-10" db="EMBL/GenBank/DDBJ databases">
        <title>Updated reference genomes for cyclostephanoid diatoms.</title>
        <authorList>
            <person name="Roberts W.R."/>
            <person name="Alverson A.J."/>
        </authorList>
    </citation>
    <scope>NUCLEOTIDE SEQUENCE [LARGE SCALE GENOMIC DNA]</scope>
    <source>
        <strain evidence="9 10">AJA010-31</strain>
    </source>
</reference>
<comment type="similarity">
    <text evidence="2">Belongs to the RAMP4 family.</text>
</comment>
<evidence type="ECO:0000313" key="9">
    <source>
        <dbReference type="EMBL" id="KAL3766855.1"/>
    </source>
</evidence>
<evidence type="ECO:0000256" key="7">
    <source>
        <dbReference type="SAM" id="MobiDB-lite"/>
    </source>
</evidence>
<proteinExistence type="inferred from homology"/>
<keyword evidence="3 8" id="KW-0812">Transmembrane</keyword>
<evidence type="ECO:0008006" key="11">
    <source>
        <dbReference type="Google" id="ProtNLM"/>
    </source>
</evidence>
<evidence type="ECO:0000256" key="3">
    <source>
        <dbReference type="ARBA" id="ARBA00022692"/>
    </source>
</evidence>
<accession>A0ABD3MSC1</accession>
<dbReference type="Proteomes" id="UP001530400">
    <property type="component" value="Unassembled WGS sequence"/>
</dbReference>
<keyword evidence="10" id="KW-1185">Reference proteome</keyword>
<keyword evidence="5 8" id="KW-1133">Transmembrane helix</keyword>
<protein>
    <recommendedName>
        <fullName evidence="11">Stress-associated endoplasmic reticulum protein</fullName>
    </recommendedName>
</protein>
<dbReference type="GO" id="GO:0005789">
    <property type="term" value="C:endoplasmic reticulum membrane"/>
    <property type="evidence" value="ECO:0007669"/>
    <property type="project" value="UniProtKB-SubCell"/>
</dbReference>
<evidence type="ECO:0000256" key="8">
    <source>
        <dbReference type="SAM" id="Phobius"/>
    </source>
</evidence>
<dbReference type="PANTHER" id="PTHR15601">
    <property type="entry name" value="STRESS ASSOCIATED ENDOPLASMIC RETICULUM PROTEIN SERP1/RAMP4"/>
    <property type="match status" value="1"/>
</dbReference>
<organism evidence="9 10">
    <name type="scientific">Cyclotella atomus</name>
    <dbReference type="NCBI Taxonomy" id="382360"/>
    <lineage>
        <taxon>Eukaryota</taxon>
        <taxon>Sar</taxon>
        <taxon>Stramenopiles</taxon>
        <taxon>Ochrophyta</taxon>
        <taxon>Bacillariophyta</taxon>
        <taxon>Coscinodiscophyceae</taxon>
        <taxon>Thalassiosirophycidae</taxon>
        <taxon>Stephanodiscales</taxon>
        <taxon>Stephanodiscaceae</taxon>
        <taxon>Cyclotella</taxon>
    </lineage>
</organism>
<comment type="caution">
    <text evidence="9">The sequence shown here is derived from an EMBL/GenBank/DDBJ whole genome shotgun (WGS) entry which is preliminary data.</text>
</comment>
<gene>
    <name evidence="9" type="ORF">ACHAWO_002293</name>
</gene>
<evidence type="ECO:0000256" key="4">
    <source>
        <dbReference type="ARBA" id="ARBA00022824"/>
    </source>
</evidence>
<dbReference type="AlphaFoldDB" id="A0ABD3MSC1"/>
<sequence>MPAPRSIRNRNQKFDGNINKRGHVPIGKAAEHTDDPHLSKALVGFFLFVVVGSSIFEVFRMFQSAPGLAAEK</sequence>
<dbReference type="PANTHER" id="PTHR15601:SF0">
    <property type="entry name" value="GEO09675P1"/>
    <property type="match status" value="1"/>
</dbReference>
<evidence type="ECO:0000313" key="10">
    <source>
        <dbReference type="Proteomes" id="UP001530400"/>
    </source>
</evidence>
<comment type="subcellular location">
    <subcellularLocation>
        <location evidence="1">Endoplasmic reticulum membrane</location>
        <topology evidence="1">Single-pass membrane protein</topology>
    </subcellularLocation>
</comment>